<protein>
    <submittedName>
        <fullName evidence="3">Uncharacterized protein</fullName>
    </submittedName>
</protein>
<dbReference type="EMBL" id="CH445338">
    <property type="protein sequence ID" value="EAT83245.2"/>
    <property type="molecule type" value="Genomic_DNA"/>
</dbReference>
<keyword evidence="2" id="KW-1133">Transmembrane helix</keyword>
<evidence type="ECO:0000313" key="3">
    <source>
        <dbReference type="EMBL" id="EAT83245.2"/>
    </source>
</evidence>
<dbReference type="KEGG" id="pno:SNOG_09053"/>
<dbReference type="Pfam" id="PF16015">
    <property type="entry name" value="Promethin"/>
    <property type="match status" value="1"/>
</dbReference>
<dbReference type="STRING" id="321614.Q0UGR1"/>
<keyword evidence="2" id="KW-0812">Transmembrane</keyword>
<feature type="transmembrane region" description="Helical" evidence="2">
    <location>
        <begin position="81"/>
        <end position="104"/>
    </location>
</feature>
<name>Q0UGR1_PHANO</name>
<evidence type="ECO:0000313" key="4">
    <source>
        <dbReference type="Proteomes" id="UP000001055"/>
    </source>
</evidence>
<dbReference type="eggNOG" id="ENOG502S8KA">
    <property type="taxonomic scope" value="Eukaryota"/>
</dbReference>
<keyword evidence="2" id="KW-0472">Membrane</keyword>
<dbReference type="Proteomes" id="UP000001055">
    <property type="component" value="Unassembled WGS sequence"/>
</dbReference>
<feature type="transmembrane region" description="Helical" evidence="2">
    <location>
        <begin position="138"/>
        <end position="158"/>
    </location>
</feature>
<proteinExistence type="predicted"/>
<dbReference type="HOGENOM" id="CLU_1175230_0_0_1"/>
<dbReference type="VEuPathDB" id="FungiDB:JI435_090530"/>
<reference evidence="4" key="1">
    <citation type="journal article" date="2007" name="Plant Cell">
        <title>Dothideomycete-plant interactions illuminated by genome sequencing and EST analysis of the wheat pathogen Stagonospora nodorum.</title>
        <authorList>
            <person name="Hane J.K."/>
            <person name="Lowe R.G."/>
            <person name="Solomon P.S."/>
            <person name="Tan K.C."/>
            <person name="Schoch C.L."/>
            <person name="Spatafora J.W."/>
            <person name="Crous P.W."/>
            <person name="Kodira C."/>
            <person name="Birren B.W."/>
            <person name="Galagan J.E."/>
            <person name="Torriani S.F."/>
            <person name="McDonald B.A."/>
            <person name="Oliver R.P."/>
        </authorList>
    </citation>
    <scope>NUCLEOTIDE SEQUENCE [LARGE SCALE GENOMIC DNA]</scope>
    <source>
        <strain evidence="4">SN15 / ATCC MYA-4574 / FGSC 10173</strain>
    </source>
</reference>
<dbReference type="GeneID" id="5976257"/>
<feature type="region of interest" description="Disordered" evidence="1">
    <location>
        <begin position="199"/>
        <end position="230"/>
    </location>
</feature>
<dbReference type="RefSeq" id="XP_001799356.1">
    <property type="nucleotide sequence ID" value="XM_001799304.1"/>
</dbReference>
<evidence type="ECO:0000256" key="1">
    <source>
        <dbReference type="SAM" id="MobiDB-lite"/>
    </source>
</evidence>
<feature type="transmembrane region" description="Helical" evidence="2">
    <location>
        <begin position="111"/>
        <end position="132"/>
    </location>
</feature>
<feature type="compositionally biased region" description="Polar residues" evidence="1">
    <location>
        <begin position="201"/>
        <end position="212"/>
    </location>
</feature>
<evidence type="ECO:0000256" key="2">
    <source>
        <dbReference type="SAM" id="Phobius"/>
    </source>
</evidence>
<sequence>MSALISHAQHAAGTVGSQLQRTAGSVGTSLQTTTNRLLPPQQREQKLKDLRVFANRNPKLAVGHTASFPSPSPLTCDQTFLSIQTFLLGIPTLLFLTFALSTLLISLSTCLLIALISAFIYTGLAVGFALLFLVPTLFIASFAASCAFLWGLAVYLVLQRFNEGEAPGKPGTRVGDKLHGLTGGRLGWMVDGADDKPVQVGQAQNGKGTNGRTGHDGGRGASGEEGDGMVNGNGWESKWAMGMKPHRENADGQEIKVDTVVSC</sequence>
<dbReference type="InParanoid" id="Q0UGR1"/>
<gene>
    <name evidence="3" type="ORF">SNOG_09053</name>
</gene>
<organism evidence="3 4">
    <name type="scientific">Phaeosphaeria nodorum (strain SN15 / ATCC MYA-4574 / FGSC 10173)</name>
    <name type="common">Glume blotch fungus</name>
    <name type="synonym">Parastagonospora nodorum</name>
    <dbReference type="NCBI Taxonomy" id="321614"/>
    <lineage>
        <taxon>Eukaryota</taxon>
        <taxon>Fungi</taxon>
        <taxon>Dikarya</taxon>
        <taxon>Ascomycota</taxon>
        <taxon>Pezizomycotina</taxon>
        <taxon>Dothideomycetes</taxon>
        <taxon>Pleosporomycetidae</taxon>
        <taxon>Pleosporales</taxon>
        <taxon>Pleosporineae</taxon>
        <taxon>Phaeosphaeriaceae</taxon>
        <taxon>Parastagonospora</taxon>
    </lineage>
</organism>
<accession>Q0UGR1</accession>
<dbReference type="AlphaFoldDB" id="Q0UGR1"/>